<sequence length="274" mass="32949">MNSSQAQKIFKAASVTHYYASIFFPKRIRNDVIKFYAFVRIADDLAENTKTKEEYDEFRDSYFRARQGEKVVNTLVSDYVSVEKKRFIPNEYMDAFFSSMDADKKKYQYEDFKELDKYIYGSAEVIGLVLTKIMQLSDNSYEFAQKLGYAYQYANFIRDIDEDRRMGRTYIPIEEFQKFGIDYHKVPKTEDQKKQFKKFLRAQIERYRVITKEAEKGFHFIPWRMRLPIKASTRMYNWTMDKIYQDPMIVYKKKVKPTKNRVIFSVFESLFSLS</sequence>
<dbReference type="Gene3D" id="1.10.600.10">
    <property type="entry name" value="Farnesyl Diphosphate Synthase"/>
    <property type="match status" value="1"/>
</dbReference>
<reference evidence="2" key="1">
    <citation type="submission" date="2020-04" db="EMBL/GenBank/DDBJ databases">
        <authorList>
            <person name="Zhang T."/>
        </authorList>
    </citation>
    <scope>NUCLEOTIDE SEQUENCE</scope>
    <source>
        <strain evidence="2">HKST-UBA11</strain>
    </source>
</reference>
<dbReference type="CDD" id="cd00683">
    <property type="entry name" value="Trans_IPPS_HH"/>
    <property type="match status" value="1"/>
</dbReference>
<name>A0A955L7P8_9BACT</name>
<proteinExistence type="predicted"/>
<dbReference type="SUPFAM" id="SSF48576">
    <property type="entry name" value="Terpenoid synthases"/>
    <property type="match status" value="1"/>
</dbReference>
<dbReference type="Pfam" id="PF00494">
    <property type="entry name" value="SQS_PSY"/>
    <property type="match status" value="1"/>
</dbReference>
<accession>A0A955L7P8</accession>
<dbReference type="Proteomes" id="UP000754563">
    <property type="component" value="Unassembled WGS sequence"/>
</dbReference>
<dbReference type="InterPro" id="IPR002060">
    <property type="entry name" value="Squ/phyt_synthse"/>
</dbReference>
<gene>
    <name evidence="2" type="ORF">KC717_00285</name>
</gene>
<protein>
    <submittedName>
        <fullName evidence="2">Phytoene/squalene synthase family protein</fullName>
    </submittedName>
</protein>
<evidence type="ECO:0000313" key="2">
    <source>
        <dbReference type="EMBL" id="MCA9385064.1"/>
    </source>
</evidence>
<dbReference type="InterPro" id="IPR019845">
    <property type="entry name" value="Squalene/phytoene_synthase_CS"/>
</dbReference>
<dbReference type="PROSITE" id="PS01045">
    <property type="entry name" value="SQUALEN_PHYTOEN_SYN_2"/>
    <property type="match status" value="1"/>
</dbReference>
<dbReference type="EMBL" id="JAGQLH010000002">
    <property type="protein sequence ID" value="MCA9385064.1"/>
    <property type="molecule type" value="Genomic_DNA"/>
</dbReference>
<dbReference type="GO" id="GO:0051996">
    <property type="term" value="F:squalene synthase [NAD(P)H] activity"/>
    <property type="evidence" value="ECO:0007669"/>
    <property type="project" value="InterPro"/>
</dbReference>
<organism evidence="2 3">
    <name type="scientific">Candidatus Dojkabacteria bacterium</name>
    <dbReference type="NCBI Taxonomy" id="2099670"/>
    <lineage>
        <taxon>Bacteria</taxon>
        <taxon>Candidatus Dojkabacteria</taxon>
    </lineage>
</organism>
<evidence type="ECO:0000313" key="3">
    <source>
        <dbReference type="Proteomes" id="UP000754563"/>
    </source>
</evidence>
<dbReference type="GO" id="GO:0016117">
    <property type="term" value="P:carotenoid biosynthetic process"/>
    <property type="evidence" value="ECO:0007669"/>
    <property type="project" value="UniProtKB-ARBA"/>
</dbReference>
<reference evidence="2" key="2">
    <citation type="journal article" date="2021" name="Microbiome">
        <title>Successional dynamics and alternative stable states in a saline activated sludge microbial community over 9 years.</title>
        <authorList>
            <person name="Wang Y."/>
            <person name="Ye J."/>
            <person name="Ju F."/>
            <person name="Liu L."/>
            <person name="Boyd J.A."/>
            <person name="Deng Y."/>
            <person name="Parks D.H."/>
            <person name="Jiang X."/>
            <person name="Yin X."/>
            <person name="Woodcroft B.J."/>
            <person name="Tyson G.W."/>
            <person name="Hugenholtz P."/>
            <person name="Polz M.F."/>
            <person name="Zhang T."/>
        </authorList>
    </citation>
    <scope>NUCLEOTIDE SEQUENCE</scope>
    <source>
        <strain evidence="2">HKST-UBA11</strain>
    </source>
</reference>
<comment type="caution">
    <text evidence="2">The sequence shown here is derived from an EMBL/GenBank/DDBJ whole genome shotgun (WGS) entry which is preliminary data.</text>
</comment>
<dbReference type="InterPro" id="IPR033904">
    <property type="entry name" value="Trans_IPPS_HH"/>
</dbReference>
<evidence type="ECO:0000256" key="1">
    <source>
        <dbReference type="ARBA" id="ARBA00022679"/>
    </source>
</evidence>
<keyword evidence="1" id="KW-0808">Transferase</keyword>
<dbReference type="InterPro" id="IPR008949">
    <property type="entry name" value="Isoprenoid_synthase_dom_sf"/>
</dbReference>
<dbReference type="AlphaFoldDB" id="A0A955L7P8"/>
<dbReference type="PANTHER" id="PTHR31480">
    <property type="entry name" value="BIFUNCTIONAL LYCOPENE CYCLASE/PHYTOENE SYNTHASE"/>
    <property type="match status" value="1"/>
</dbReference>